<evidence type="ECO:0000256" key="7">
    <source>
        <dbReference type="ARBA" id="ARBA00022679"/>
    </source>
</evidence>
<dbReference type="GO" id="GO:0051539">
    <property type="term" value="F:4 iron, 4 sulfur cluster binding"/>
    <property type="evidence" value="ECO:0007669"/>
    <property type="project" value="UniProtKB-UniRule"/>
</dbReference>
<dbReference type="PANTHER" id="PTHR30544">
    <property type="entry name" value="23S RRNA METHYLTRANSFERASE"/>
    <property type="match status" value="1"/>
</dbReference>
<dbReference type="PIRSF" id="PIRSF006004">
    <property type="entry name" value="CHP00048"/>
    <property type="match status" value="1"/>
</dbReference>
<dbReference type="HAMAP" id="MF_01849">
    <property type="entry name" value="RNA_methyltr_RlmN"/>
    <property type="match status" value="1"/>
</dbReference>
<evidence type="ECO:0000256" key="4">
    <source>
        <dbReference type="ARBA" id="ARBA00022490"/>
    </source>
</evidence>
<dbReference type="SFLD" id="SFLDG01062">
    <property type="entry name" value="methyltransferase_(Class_A)"/>
    <property type="match status" value="1"/>
</dbReference>
<dbReference type="GO" id="GO:0070475">
    <property type="term" value="P:rRNA base methylation"/>
    <property type="evidence" value="ECO:0007669"/>
    <property type="project" value="UniProtKB-UniRule"/>
</dbReference>
<comment type="subcellular location">
    <subcellularLocation>
        <location evidence="1 14">Cytoplasm</location>
    </subcellularLocation>
</comment>
<dbReference type="InterPro" id="IPR058240">
    <property type="entry name" value="rSAM_sf"/>
</dbReference>
<keyword evidence="10 14" id="KW-0479">Metal-binding</keyword>
<dbReference type="InterPro" id="IPR048641">
    <property type="entry name" value="RlmN_N"/>
</dbReference>
<evidence type="ECO:0000313" key="17">
    <source>
        <dbReference type="Proteomes" id="UP001150830"/>
    </source>
</evidence>
<dbReference type="EMBL" id="JAPNOA010000058">
    <property type="protein sequence ID" value="MCY0967024.1"/>
    <property type="molecule type" value="Genomic_DNA"/>
</dbReference>
<dbReference type="GO" id="GO:0070040">
    <property type="term" value="F:rRNA (adenine(2503)-C2-)-methyltransferase activity"/>
    <property type="evidence" value="ECO:0007669"/>
    <property type="project" value="UniProtKB-UniRule"/>
</dbReference>
<evidence type="ECO:0000256" key="5">
    <source>
        <dbReference type="ARBA" id="ARBA00022552"/>
    </source>
</evidence>
<feature type="binding site" evidence="14">
    <location>
        <position position="116"/>
    </location>
    <ligand>
        <name>[4Fe-4S] cluster</name>
        <dbReference type="ChEBI" id="CHEBI:49883"/>
        <note>4Fe-4S-S-AdoMet</note>
    </ligand>
</feature>
<feature type="active site" description="S-methylcysteine intermediate" evidence="14">
    <location>
        <position position="345"/>
    </location>
</feature>
<comment type="catalytic activity">
    <reaction evidence="14">
        <text>adenosine(2503) in 23S rRNA + 2 reduced [2Fe-2S]-[ferredoxin] + 2 S-adenosyl-L-methionine = 2-methyladenosine(2503) in 23S rRNA + 5'-deoxyadenosine + L-methionine + 2 oxidized [2Fe-2S]-[ferredoxin] + S-adenosyl-L-homocysteine</text>
        <dbReference type="Rhea" id="RHEA:42916"/>
        <dbReference type="Rhea" id="RHEA-COMP:10000"/>
        <dbReference type="Rhea" id="RHEA-COMP:10001"/>
        <dbReference type="Rhea" id="RHEA-COMP:10152"/>
        <dbReference type="Rhea" id="RHEA-COMP:10282"/>
        <dbReference type="ChEBI" id="CHEBI:17319"/>
        <dbReference type="ChEBI" id="CHEBI:33737"/>
        <dbReference type="ChEBI" id="CHEBI:33738"/>
        <dbReference type="ChEBI" id="CHEBI:57844"/>
        <dbReference type="ChEBI" id="CHEBI:57856"/>
        <dbReference type="ChEBI" id="CHEBI:59789"/>
        <dbReference type="ChEBI" id="CHEBI:74411"/>
        <dbReference type="ChEBI" id="CHEBI:74497"/>
        <dbReference type="EC" id="2.1.1.192"/>
    </reaction>
</comment>
<dbReference type="Gene3D" id="1.10.150.530">
    <property type="match status" value="1"/>
</dbReference>
<dbReference type="FunFam" id="1.10.150.530:FF:000003">
    <property type="entry name" value="Dual-specificity RNA methyltransferase RlmN"/>
    <property type="match status" value="1"/>
</dbReference>
<protein>
    <recommendedName>
        <fullName evidence="14">Dual-specificity RNA methyltransferase RlmN</fullName>
        <ecNumber evidence="14">2.1.1.192</ecNumber>
    </recommendedName>
    <alternativeName>
        <fullName evidence="14">23S rRNA (adenine(2503)-C(2))-methyltransferase</fullName>
    </alternativeName>
    <alternativeName>
        <fullName evidence="14">23S rRNA m2A2503 methyltransferase</fullName>
    </alternativeName>
    <alternativeName>
        <fullName evidence="14">Ribosomal RNA large subunit methyltransferase N</fullName>
    </alternativeName>
    <alternativeName>
        <fullName evidence="14">tRNA (adenine(37)-C(2))-methyltransferase</fullName>
    </alternativeName>
    <alternativeName>
        <fullName evidence="14">tRNA m2A37 methyltransferase</fullName>
    </alternativeName>
</protein>
<comment type="caution">
    <text evidence="16">The sequence shown here is derived from an EMBL/GenBank/DDBJ whole genome shotgun (WGS) entry which is preliminary data.</text>
</comment>
<dbReference type="SFLD" id="SFLDS00029">
    <property type="entry name" value="Radical_SAM"/>
    <property type="match status" value="1"/>
</dbReference>
<dbReference type="InterPro" id="IPR027492">
    <property type="entry name" value="RNA_MTrfase_RlmN"/>
</dbReference>
<comment type="similarity">
    <text evidence="2 14">Belongs to the radical SAM superfamily. RlmN family.</text>
</comment>
<dbReference type="InterPro" id="IPR004383">
    <property type="entry name" value="rRNA_lsu_MTrfase_RlmN/Cfr"/>
</dbReference>
<keyword evidence="11 14" id="KW-0408">Iron</keyword>
<evidence type="ECO:0000256" key="13">
    <source>
        <dbReference type="ARBA" id="ARBA00023157"/>
    </source>
</evidence>
<evidence type="ECO:0000256" key="12">
    <source>
        <dbReference type="ARBA" id="ARBA00023014"/>
    </source>
</evidence>
<dbReference type="GO" id="GO:0030488">
    <property type="term" value="P:tRNA methylation"/>
    <property type="evidence" value="ECO:0007669"/>
    <property type="project" value="UniProtKB-UniRule"/>
</dbReference>
<dbReference type="Pfam" id="PF21016">
    <property type="entry name" value="RlmN_N"/>
    <property type="match status" value="1"/>
</dbReference>
<dbReference type="GO" id="GO:0000049">
    <property type="term" value="F:tRNA binding"/>
    <property type="evidence" value="ECO:0007669"/>
    <property type="project" value="UniProtKB-UniRule"/>
</dbReference>
<evidence type="ECO:0000256" key="6">
    <source>
        <dbReference type="ARBA" id="ARBA00022603"/>
    </source>
</evidence>
<feature type="binding site" evidence="14">
    <location>
        <begin position="170"/>
        <end position="171"/>
    </location>
    <ligand>
        <name>S-adenosyl-L-methionine</name>
        <dbReference type="ChEBI" id="CHEBI:59789"/>
    </ligand>
</feature>
<evidence type="ECO:0000256" key="14">
    <source>
        <dbReference type="HAMAP-Rule" id="MF_01849"/>
    </source>
</evidence>
<dbReference type="Proteomes" id="UP001150830">
    <property type="component" value="Unassembled WGS sequence"/>
</dbReference>
<keyword evidence="7 14" id="KW-0808">Transferase</keyword>
<evidence type="ECO:0000256" key="8">
    <source>
        <dbReference type="ARBA" id="ARBA00022691"/>
    </source>
</evidence>
<dbReference type="InterPro" id="IPR007197">
    <property type="entry name" value="rSAM"/>
</dbReference>
<comment type="miscellaneous">
    <text evidence="14">Reaction proceeds by a ping-pong mechanism involving intermediate methylation of a conserved cysteine residue.</text>
</comment>
<accession>A0A9X3EHW5</accession>
<dbReference type="GO" id="GO:0019843">
    <property type="term" value="F:rRNA binding"/>
    <property type="evidence" value="ECO:0007669"/>
    <property type="project" value="UniProtKB-UniRule"/>
</dbReference>
<organism evidence="16 17">
    <name type="scientific">Parathalassolituus penaei</name>
    <dbReference type="NCBI Taxonomy" id="2997323"/>
    <lineage>
        <taxon>Bacteria</taxon>
        <taxon>Pseudomonadati</taxon>
        <taxon>Pseudomonadota</taxon>
        <taxon>Gammaproteobacteria</taxon>
        <taxon>Oceanospirillales</taxon>
        <taxon>Oceanospirillaceae</taxon>
        <taxon>Parathalassolituus</taxon>
    </lineage>
</organism>
<dbReference type="Pfam" id="PF04055">
    <property type="entry name" value="Radical_SAM"/>
    <property type="match status" value="1"/>
</dbReference>
<dbReference type="FunFam" id="3.20.20.70:FF:000008">
    <property type="entry name" value="Dual-specificity RNA methyltransferase RlmN"/>
    <property type="match status" value="1"/>
</dbReference>
<keyword evidence="12 14" id="KW-0411">Iron-sulfur</keyword>
<dbReference type="NCBIfam" id="TIGR00048">
    <property type="entry name" value="rRNA_mod_RlmN"/>
    <property type="match status" value="1"/>
</dbReference>
<dbReference type="PROSITE" id="PS51918">
    <property type="entry name" value="RADICAL_SAM"/>
    <property type="match status" value="1"/>
</dbReference>
<feature type="binding site" evidence="14">
    <location>
        <position position="202"/>
    </location>
    <ligand>
        <name>S-adenosyl-L-methionine</name>
        <dbReference type="ChEBI" id="CHEBI:59789"/>
    </ligand>
</feature>
<keyword evidence="3 14" id="KW-0004">4Fe-4S</keyword>
<sequence>MSNTSEKINLLGLSPAKMEAFFADFGEKKFRAQQMLKWIHQFGEANFDNMTNMGKDLRARLAAVCEVRLPEVIYEDISADGTRKWVMRMDGGSAVETVYIPEKDRGTLCVSSQIGCSLDCSFCSTGKQGFNRDLTVAEIIGQVYVAAMSFHTPGERRERKITNVVMMGMGEPLLNFDNVVDAMQLMMDDNAYGLSKRRVTLSTSGVVPMLDKLGDVIDVSLAVSLHAPNDELRNQLVPLNKKYPIKELMAATKRYLAKLPDRRKATIEYTLIDGVNDELHHAEELAKLLRDVPCKINLIPFNPFPNSGYERPSNNRVYRFRDYLIAQQHIVTIRSTRGDDIDAACGQLVGRVADRTRRSERYINAIQLDAQ</sequence>
<comment type="function">
    <text evidence="14">Specifically methylates position 2 of adenine 2503 in 23S rRNA and position 2 of adenine 37 in tRNAs. m2A2503 modification seems to play a crucial role in the proofreading step occurring at the peptidyl transferase center and thus would serve to optimize ribosomal fidelity.</text>
</comment>
<comment type="cofactor">
    <cofactor evidence="14">
        <name>[4Fe-4S] cluster</name>
        <dbReference type="ChEBI" id="CHEBI:49883"/>
    </cofactor>
    <text evidence="14">Binds 1 [4Fe-4S] cluster. The cluster is coordinated with 3 cysteines and an exchangeable S-adenosyl-L-methionine.</text>
</comment>
<dbReference type="SUPFAM" id="SSF102114">
    <property type="entry name" value="Radical SAM enzymes"/>
    <property type="match status" value="1"/>
</dbReference>
<evidence type="ECO:0000256" key="1">
    <source>
        <dbReference type="ARBA" id="ARBA00004496"/>
    </source>
</evidence>
<comment type="catalytic activity">
    <reaction evidence="14">
        <text>adenosine(37) in tRNA + 2 reduced [2Fe-2S]-[ferredoxin] + 2 S-adenosyl-L-methionine = 2-methyladenosine(37) in tRNA + 5'-deoxyadenosine + L-methionine + 2 oxidized [2Fe-2S]-[ferredoxin] + S-adenosyl-L-homocysteine</text>
        <dbReference type="Rhea" id="RHEA:43332"/>
        <dbReference type="Rhea" id="RHEA-COMP:10000"/>
        <dbReference type="Rhea" id="RHEA-COMP:10001"/>
        <dbReference type="Rhea" id="RHEA-COMP:10162"/>
        <dbReference type="Rhea" id="RHEA-COMP:10485"/>
        <dbReference type="ChEBI" id="CHEBI:17319"/>
        <dbReference type="ChEBI" id="CHEBI:33737"/>
        <dbReference type="ChEBI" id="CHEBI:33738"/>
        <dbReference type="ChEBI" id="CHEBI:57844"/>
        <dbReference type="ChEBI" id="CHEBI:57856"/>
        <dbReference type="ChEBI" id="CHEBI:59789"/>
        <dbReference type="ChEBI" id="CHEBI:74411"/>
        <dbReference type="ChEBI" id="CHEBI:74497"/>
        <dbReference type="EC" id="2.1.1.192"/>
    </reaction>
</comment>
<keyword evidence="13 14" id="KW-1015">Disulfide bond</keyword>
<keyword evidence="4 14" id="KW-0963">Cytoplasm</keyword>
<feature type="binding site" evidence="14">
    <location>
        <position position="302"/>
    </location>
    <ligand>
        <name>S-adenosyl-L-methionine</name>
        <dbReference type="ChEBI" id="CHEBI:59789"/>
    </ligand>
</feature>
<gene>
    <name evidence="14 16" type="primary">rlmN</name>
    <name evidence="16" type="ORF">OUO13_17740</name>
</gene>
<dbReference type="RefSeq" id="WP_283175229.1">
    <property type="nucleotide sequence ID" value="NZ_JAPNOA010000058.1"/>
</dbReference>
<keyword evidence="17" id="KW-1185">Reference proteome</keyword>
<evidence type="ECO:0000256" key="11">
    <source>
        <dbReference type="ARBA" id="ARBA00023004"/>
    </source>
</evidence>
<dbReference type="InterPro" id="IPR040072">
    <property type="entry name" value="Methyltransferase_A"/>
</dbReference>
<keyword evidence="6 14" id="KW-0489">Methyltransferase</keyword>
<keyword evidence="8 14" id="KW-0949">S-adenosyl-L-methionine</keyword>
<dbReference type="SFLD" id="SFLDF00275">
    <property type="entry name" value="adenosine_C2_methyltransferase"/>
    <property type="match status" value="1"/>
</dbReference>
<evidence type="ECO:0000256" key="3">
    <source>
        <dbReference type="ARBA" id="ARBA00022485"/>
    </source>
</evidence>
<dbReference type="PANTHER" id="PTHR30544:SF5">
    <property type="entry name" value="RADICAL SAM CORE DOMAIN-CONTAINING PROTEIN"/>
    <property type="match status" value="1"/>
</dbReference>
<feature type="domain" description="Radical SAM core" evidence="15">
    <location>
        <begin position="102"/>
        <end position="340"/>
    </location>
</feature>
<dbReference type="GO" id="GO:0002935">
    <property type="term" value="F:tRNA (adenine(37)-C2)-methyltransferase activity"/>
    <property type="evidence" value="ECO:0007669"/>
    <property type="project" value="UniProtKB-UniRule"/>
</dbReference>
<dbReference type="EC" id="2.1.1.192" evidence="14"/>
<feature type="binding site" evidence="14">
    <location>
        <position position="123"/>
    </location>
    <ligand>
        <name>[4Fe-4S] cluster</name>
        <dbReference type="ChEBI" id="CHEBI:49883"/>
        <note>4Fe-4S-S-AdoMet</note>
    </ligand>
</feature>
<proteinExistence type="inferred from homology"/>
<comment type="caution">
    <text evidence="14">Lacks conserved residue(s) required for the propagation of feature annotation.</text>
</comment>
<evidence type="ECO:0000256" key="10">
    <source>
        <dbReference type="ARBA" id="ARBA00022723"/>
    </source>
</evidence>
<evidence type="ECO:0000256" key="2">
    <source>
        <dbReference type="ARBA" id="ARBA00007544"/>
    </source>
</evidence>
<evidence type="ECO:0000259" key="15">
    <source>
        <dbReference type="PROSITE" id="PS51918"/>
    </source>
</evidence>
<keyword evidence="9 14" id="KW-0819">tRNA processing</keyword>
<dbReference type="CDD" id="cd01335">
    <property type="entry name" value="Radical_SAM"/>
    <property type="match status" value="1"/>
</dbReference>
<feature type="binding site" evidence="14">
    <location>
        <begin position="224"/>
        <end position="226"/>
    </location>
    <ligand>
        <name>S-adenosyl-L-methionine</name>
        <dbReference type="ChEBI" id="CHEBI:59789"/>
    </ligand>
</feature>
<dbReference type="AlphaFoldDB" id="A0A9X3EHW5"/>
<evidence type="ECO:0000256" key="9">
    <source>
        <dbReference type="ARBA" id="ARBA00022694"/>
    </source>
</evidence>
<evidence type="ECO:0000313" key="16">
    <source>
        <dbReference type="EMBL" id="MCY0967024.1"/>
    </source>
</evidence>
<name>A0A9X3EHW5_9GAMM</name>
<dbReference type="GO" id="GO:0046872">
    <property type="term" value="F:metal ion binding"/>
    <property type="evidence" value="ECO:0007669"/>
    <property type="project" value="UniProtKB-KW"/>
</dbReference>
<keyword evidence="5 14" id="KW-0698">rRNA processing</keyword>
<feature type="active site" description="Proton acceptor" evidence="14">
    <location>
        <position position="96"/>
    </location>
</feature>
<dbReference type="GO" id="GO:0005737">
    <property type="term" value="C:cytoplasm"/>
    <property type="evidence" value="ECO:0007669"/>
    <property type="project" value="UniProtKB-SubCell"/>
</dbReference>
<dbReference type="Gene3D" id="3.20.20.70">
    <property type="entry name" value="Aldolase class I"/>
    <property type="match status" value="1"/>
</dbReference>
<reference evidence="16" key="1">
    <citation type="submission" date="2022-11" db="EMBL/GenBank/DDBJ databases">
        <title>Parathalassolutuus dongxingensis gen. nov., sp. nov., a novel member of family Oceanospirillaceae isolated from a coastal shrimp pond in Guangxi, China.</title>
        <authorList>
            <person name="Chen H."/>
        </authorList>
    </citation>
    <scope>NUCLEOTIDE SEQUENCE</scope>
    <source>
        <strain evidence="16">G-43</strain>
    </source>
</reference>
<feature type="binding site" evidence="14">
    <location>
        <position position="120"/>
    </location>
    <ligand>
        <name>[4Fe-4S] cluster</name>
        <dbReference type="ChEBI" id="CHEBI:49883"/>
        <note>4Fe-4S-S-AdoMet</note>
    </ligand>
</feature>
<dbReference type="InterPro" id="IPR013785">
    <property type="entry name" value="Aldolase_TIM"/>
</dbReference>